<dbReference type="AlphaFoldDB" id="A0A1H0Q2P8"/>
<feature type="domain" description="PD-(D/E)XK nuclease-like" evidence="1">
    <location>
        <begin position="18"/>
        <end position="294"/>
    </location>
</feature>
<evidence type="ECO:0000313" key="3">
    <source>
        <dbReference type="Proteomes" id="UP000199088"/>
    </source>
</evidence>
<protein>
    <recommendedName>
        <fullName evidence="1">PD-(D/E)XK nuclease-like domain-containing protein</fullName>
    </recommendedName>
</protein>
<evidence type="ECO:0000313" key="2">
    <source>
        <dbReference type="EMBL" id="SDP11682.1"/>
    </source>
</evidence>
<evidence type="ECO:0000259" key="1">
    <source>
        <dbReference type="Pfam" id="PF20796"/>
    </source>
</evidence>
<dbReference type="Pfam" id="PF20796">
    <property type="entry name" value="PDDEXK_13"/>
    <property type="match status" value="1"/>
</dbReference>
<keyword evidence="3" id="KW-1185">Reference proteome</keyword>
<dbReference type="OrthoDB" id="1092934at2"/>
<reference evidence="3" key="1">
    <citation type="submission" date="2016-10" db="EMBL/GenBank/DDBJ databases">
        <authorList>
            <person name="Varghese N."/>
            <person name="Submissions S."/>
        </authorList>
    </citation>
    <scope>NUCLEOTIDE SEQUENCE [LARGE SCALE GENOMIC DNA]</scope>
    <source>
        <strain evidence="3">DSM 45843</strain>
    </source>
</reference>
<dbReference type="RefSeq" id="WP_091246985.1">
    <property type="nucleotide sequence ID" value="NZ_FNIR01000010.1"/>
</dbReference>
<gene>
    <name evidence="2" type="ORF">SAMN05660199_03192</name>
</gene>
<dbReference type="InterPro" id="IPR048822">
    <property type="entry name" value="PDDEXK_13"/>
</dbReference>
<accession>A0A1H0Q2P8</accession>
<sequence>MRAPTAETLMAADVLVRSDKPWQSELRLRQSRWRQRLGLPAGEHRGKALGSSLPAHDRVSNFLTPAVAMAVEEARGQRGALISAPRIYTNMLSSQPLTFNLFAELAADLDTATSVARRLWPDLVETVTEVRFEWSPGRGDLRFLGNRSAFDVAFAAVDSKGRPTCVGIEVKYHEDLTQDPGSTRSARYDVVARESGVFKDPDEPELRALPLRQLWLDHLLALSLIGDGDGRCAATRFVLLAPVGDLAVAAADVRYRKALSDALTYERRAIEEVVAVIAGVVSAPWIHDFRERYLLPAT</sequence>
<name>A0A1H0Q2P8_9ACTN</name>
<proteinExistence type="predicted"/>
<dbReference type="EMBL" id="FNIR01000010">
    <property type="protein sequence ID" value="SDP11682.1"/>
    <property type="molecule type" value="Genomic_DNA"/>
</dbReference>
<organism evidence="2 3">
    <name type="scientific">Klenkia soli</name>
    <dbReference type="NCBI Taxonomy" id="1052260"/>
    <lineage>
        <taxon>Bacteria</taxon>
        <taxon>Bacillati</taxon>
        <taxon>Actinomycetota</taxon>
        <taxon>Actinomycetes</taxon>
        <taxon>Geodermatophilales</taxon>
        <taxon>Geodermatophilaceae</taxon>
        <taxon>Klenkia</taxon>
    </lineage>
</organism>
<dbReference type="Proteomes" id="UP000199088">
    <property type="component" value="Unassembled WGS sequence"/>
</dbReference>